<organism evidence="13 14">
    <name type="scientific">Penicillium brasilianum</name>
    <dbReference type="NCBI Taxonomy" id="104259"/>
    <lineage>
        <taxon>Eukaryota</taxon>
        <taxon>Fungi</taxon>
        <taxon>Dikarya</taxon>
        <taxon>Ascomycota</taxon>
        <taxon>Pezizomycotina</taxon>
        <taxon>Eurotiomycetes</taxon>
        <taxon>Eurotiomycetidae</taxon>
        <taxon>Eurotiales</taxon>
        <taxon>Aspergillaceae</taxon>
        <taxon>Penicillium</taxon>
    </lineage>
</organism>
<dbReference type="PANTHER" id="PTHR10145">
    <property type="entry name" value="TRANSCRIPTION ELONGATION FACTOR SPT6"/>
    <property type="match status" value="1"/>
</dbReference>
<evidence type="ECO:0000256" key="10">
    <source>
        <dbReference type="PIRNR" id="PIRNR036947"/>
    </source>
</evidence>
<dbReference type="FunFam" id="1.10.10.2740:FF:000002">
    <property type="entry name" value="Transcription elongation factor Spt6"/>
    <property type="match status" value="1"/>
</dbReference>
<feature type="compositionally biased region" description="Basic residues" evidence="11">
    <location>
        <begin position="77"/>
        <end position="86"/>
    </location>
</feature>
<dbReference type="Pfam" id="PF14639">
    <property type="entry name" value="YqgF"/>
    <property type="match status" value="1"/>
</dbReference>
<dbReference type="GO" id="GO:0005694">
    <property type="term" value="C:chromosome"/>
    <property type="evidence" value="ECO:0007669"/>
    <property type="project" value="UniProtKB-SubCell"/>
</dbReference>
<dbReference type="FunFam" id="1.10.3500.10:FF:000005">
    <property type="entry name" value="Transcription elongation factor Spt6"/>
    <property type="match status" value="1"/>
</dbReference>
<dbReference type="InterPro" id="IPR036860">
    <property type="entry name" value="SH2_dom_sf"/>
</dbReference>
<dbReference type="Pfam" id="PF21710">
    <property type="entry name" value="Spt6_S1"/>
    <property type="match status" value="1"/>
</dbReference>
<dbReference type="InterPro" id="IPR028083">
    <property type="entry name" value="Spt6_acidic_N_dom"/>
</dbReference>
<dbReference type="Pfam" id="PF14632">
    <property type="entry name" value="SPT6_acidic"/>
    <property type="match status" value="1"/>
</dbReference>
<keyword evidence="7 10" id="KW-0804">Transcription</keyword>
<dbReference type="FunFam" id="1.10.10.650:FF:000004">
    <property type="entry name" value="Transcription elongation factor Spt6"/>
    <property type="match status" value="1"/>
</dbReference>
<reference evidence="14" key="1">
    <citation type="submission" date="2015-09" db="EMBL/GenBank/DDBJ databases">
        <authorList>
            <person name="Fill T.P."/>
            <person name="Baretta J.F."/>
            <person name="de Almeida L.G."/>
            <person name="Rocha M."/>
            <person name="de Souza D.H."/>
            <person name="Malavazi I."/>
            <person name="Cerdeira L.T."/>
            <person name="Hong H."/>
            <person name="Samborskyy M."/>
            <person name="de Vasconcelos A.T."/>
            <person name="Leadlay P."/>
            <person name="Rodrigues-Filho E."/>
        </authorList>
    </citation>
    <scope>NUCLEOTIDE SEQUENCE [LARGE SCALE GENOMIC DNA]</scope>
    <source>
        <strain evidence="14">LaBioMMi 136</strain>
    </source>
</reference>
<comment type="similarity">
    <text evidence="3 10">Belongs to the SPT6 family.</text>
</comment>
<dbReference type="FunFam" id="3.30.505.10:FF:000065">
    <property type="entry name" value="Transcription elongation factor SPT6"/>
    <property type="match status" value="1"/>
</dbReference>
<feature type="region of interest" description="Disordered" evidence="11">
    <location>
        <begin position="1211"/>
        <end position="1240"/>
    </location>
</feature>
<dbReference type="Pfam" id="PF14633">
    <property type="entry name" value="SH2_2"/>
    <property type="match status" value="1"/>
</dbReference>
<dbReference type="InterPro" id="IPR012337">
    <property type="entry name" value="RNaseH-like_sf"/>
</dbReference>
<dbReference type="InterPro" id="IPR042066">
    <property type="entry name" value="Spt6_death-like"/>
</dbReference>
<dbReference type="GO" id="GO:0003677">
    <property type="term" value="F:DNA binding"/>
    <property type="evidence" value="ECO:0007669"/>
    <property type="project" value="InterPro"/>
</dbReference>
<dbReference type="Gene3D" id="3.30.420.140">
    <property type="entry name" value="YqgF/RNase H-like domain"/>
    <property type="match status" value="1"/>
</dbReference>
<proteinExistence type="inferred from homology"/>
<evidence type="ECO:0000256" key="4">
    <source>
        <dbReference type="ARBA" id="ARBA00020248"/>
    </source>
</evidence>
<feature type="compositionally biased region" description="Acidic residues" evidence="11">
    <location>
        <begin position="43"/>
        <end position="55"/>
    </location>
</feature>
<dbReference type="InterPro" id="IPR049540">
    <property type="entry name" value="Spt6-like_S1"/>
</dbReference>
<feature type="compositionally biased region" description="Acidic residues" evidence="11">
    <location>
        <begin position="190"/>
        <end position="202"/>
    </location>
</feature>
<dbReference type="GO" id="GO:0140673">
    <property type="term" value="P:transcription elongation-coupled chromatin remodeling"/>
    <property type="evidence" value="ECO:0007669"/>
    <property type="project" value="InterPro"/>
</dbReference>
<comment type="subcellular location">
    <subcellularLocation>
        <location evidence="2">Chromosome</location>
    </subcellularLocation>
    <subcellularLocation>
        <location evidence="1 10">Nucleus</location>
    </subcellularLocation>
</comment>
<keyword evidence="5" id="KW-0158">Chromosome</keyword>
<feature type="region of interest" description="Disordered" evidence="11">
    <location>
        <begin position="138"/>
        <end position="210"/>
    </location>
</feature>
<evidence type="ECO:0000256" key="6">
    <source>
        <dbReference type="ARBA" id="ARBA00022999"/>
    </source>
</evidence>
<dbReference type="Pfam" id="PF14635">
    <property type="entry name" value="HHH_7"/>
    <property type="match status" value="1"/>
</dbReference>
<evidence type="ECO:0000256" key="5">
    <source>
        <dbReference type="ARBA" id="ARBA00022454"/>
    </source>
</evidence>
<dbReference type="FunFam" id="3.30.420.140:FF:000007">
    <property type="entry name" value="Transcription elongation factor SPT6"/>
    <property type="match status" value="1"/>
</dbReference>
<dbReference type="SUPFAM" id="SSF47781">
    <property type="entry name" value="RuvA domain 2-like"/>
    <property type="match status" value="2"/>
</dbReference>
<dbReference type="EMBL" id="LJBN01000046">
    <property type="protein sequence ID" value="OOQ90758.1"/>
    <property type="molecule type" value="Genomic_DNA"/>
</dbReference>
<dbReference type="Pfam" id="PF17674">
    <property type="entry name" value="HHH_9"/>
    <property type="match status" value="1"/>
</dbReference>
<evidence type="ECO:0000256" key="9">
    <source>
        <dbReference type="ARBA" id="ARBA00093389"/>
    </source>
</evidence>
<feature type="compositionally biased region" description="Basic and acidic residues" evidence="11">
    <location>
        <begin position="28"/>
        <end position="42"/>
    </location>
</feature>
<protein>
    <recommendedName>
        <fullName evidence="4 10">Transcription elongation factor Spt6</fullName>
    </recommendedName>
</protein>
<keyword evidence="13" id="KW-0648">Protein biosynthesis</keyword>
<evidence type="ECO:0000256" key="1">
    <source>
        <dbReference type="ARBA" id="ARBA00004123"/>
    </source>
</evidence>
<evidence type="ECO:0000256" key="2">
    <source>
        <dbReference type="ARBA" id="ARBA00004286"/>
    </source>
</evidence>
<dbReference type="CDD" id="cd09918">
    <property type="entry name" value="SH2_Nterm_SPT6_like"/>
    <property type="match status" value="1"/>
</dbReference>
<dbReference type="InterPro" id="IPR000980">
    <property type="entry name" value="SH2"/>
</dbReference>
<dbReference type="Gene3D" id="1.10.3500.10">
    <property type="entry name" value="Tex N-terminal region-like"/>
    <property type="match status" value="1"/>
</dbReference>
<feature type="compositionally biased region" description="Basic and acidic residues" evidence="11">
    <location>
        <begin position="1213"/>
        <end position="1234"/>
    </location>
</feature>
<dbReference type="InterPro" id="IPR010994">
    <property type="entry name" value="RuvA_2-like"/>
</dbReference>
<dbReference type="GO" id="GO:0042393">
    <property type="term" value="F:histone binding"/>
    <property type="evidence" value="ECO:0007669"/>
    <property type="project" value="TreeGrafter"/>
</dbReference>
<name>A0A1S9S0L2_PENBI</name>
<dbReference type="GO" id="GO:0031491">
    <property type="term" value="F:nucleosome binding"/>
    <property type="evidence" value="ECO:0007669"/>
    <property type="project" value="TreeGrafter"/>
</dbReference>
<dbReference type="InterPro" id="IPR037027">
    <property type="entry name" value="YqgF/RNaseH-like_dom_sf"/>
</dbReference>
<comment type="caution">
    <text evidence="13">The sequence shown here is derived from an EMBL/GenBank/DDBJ whole genome shotgun (WGS) entry which is preliminary data.</text>
</comment>
<sequence length="1439" mass="165790">MSLRDLVEGEALLDDEENDEEVSGDYDEDRRDGPSNERHYDDSSEEDEDEDDDEDAARAVREGFIVDEDEEIEERTKRRSEKKRPRAREEEHLDEEDLELIGEHVPGLSRGTTSDNDGRAGNPTRRWISLLTMIRRKQQSKFKRLKRGRDRDHRGPSQGIDDMFNSDEEEEAAPQYSRPSHRGGRRHDEMDDFIEEDTFSDEEAQRERDDLEVAAPVRATVPGLGATEAAGLDENAVEDLRAAFGDGEDYRFALDIEEQEDEEKQDEDRHLDLKDIFEPSQLAEKMLTEDDNQIRLRDEPERHQIAREPYRHVTLTEDQFREEALWISQLMLLKKRIEPELREPFQRSVAKMLEFLITDDYEVPFIFQHRKDYMIHAVKEPLNGANPDDESAQYNIRAEKLLNMTDLWDIFDYDLKFRALVDKRNTIQKSYDSLQSLANVNDAIVDDLLVAATSMEELQDVQDYIHFQYASQLRDLSAINGDANGETQRRKASSKTFFERVRNGNAYNLVRAFGLTADAFAQNASKEGRRQYTEDPSERPEELADQFVDTDFSNSDQVLKAAKSMFAEELVVSPKMRKVIRQAYYMNGVVDCFRTEKGLRRIDEQHPYYEFKYLRNQQLSDIARRPEMFLRMLKAEEENLVEVKVRFENFDQFKQRMYADIESDNYSEVADAWNRLRRDVLDLALGKLERLINRSVKENIRQECENHVAKECREAFSQRLDQAPYKPKGMVLGTVPRVLTLSIGTGVMGRDPIHWAYIEEDGRVLENGKFSDLSVGDQTRGIKDGADVRALLDLIDRRKPDVLGVSGMTPETRRLYKILTEFVDLKDVRGAPYTDDHDEEISDRLEVVIVNDEVARLYHNSPRAQNDNPGFGPLTHYCVALGRYLQSPLKEYASLGRDIVSIQFKPGQQLVSQELLIKQLETALVDMVNLVGVDLNDAVNDPLTANLVPYVCGLGERKAAHLLKIVNMNGGVVNNRQELLGFNVQYPAMSPQVWSNCASFLFIDFESVDSDADPLDNTRVHPEDYDIARKMAADALELDEEDIKAETDENGAGAIVRKLFREDQQDRVNDLILEEYAEQLEKNLNQRKRATLETIRAELQQPYEELRKQFVFLSTDDVFTMLTGETPESLKAGMVVPIALKRVFEDHIDAKLDCGIDALVAETELGLPYDLPVRNVYTPHQTVPAKIIFLNRKSFTCNVSLREDQVTNPVRNVPDHGFGDWDEAQERKDRDSMQAKEQQSGQAMRVIKHPLFKPFNSTQAEEYLGSRSRGDVVIRPSSRGPDHLAVTWKVAQGVYQHIDVLELDKENEFSVGRVLRVGGKYSYSDLDDLIVNHVKAMAKKVDEMVLNEKYKEVSKAETDQWLETYTKANPRRSAYAFCINPKYPGYFFLCFKAGEHSRLQNWPVKVIPQGYELQKNPYPDMQALCNGFKLMFSNMQRRR</sequence>
<dbReference type="Proteomes" id="UP000190744">
    <property type="component" value="Unassembled WGS sequence"/>
</dbReference>
<dbReference type="CDD" id="cd09928">
    <property type="entry name" value="SH2_Cterm_SPT6_like"/>
    <property type="match status" value="1"/>
</dbReference>
<dbReference type="SMART" id="SM00252">
    <property type="entry name" value="SH2"/>
    <property type="match status" value="1"/>
</dbReference>
<dbReference type="InterPro" id="IPR028231">
    <property type="entry name" value="Spt6_YqgF"/>
</dbReference>
<comment type="function">
    <text evidence="10">Plays a role in maintenance of chromatin structure during RNA polymerase II transcription elongation thereby repressing transcription initiation from cryptic promoters. Mediates the reassembly of nucleosomes onto the promoters of at least a selected set of genes during repression; the nucleosome reassembly is essential for transcriptional repression.</text>
</comment>
<dbReference type="FunFam" id="3.30.505.10:FF:000056">
    <property type="entry name" value="Transcription elongation factor Spt6"/>
    <property type="match status" value="1"/>
</dbReference>
<keyword evidence="8 10" id="KW-0539">Nucleus</keyword>
<feature type="domain" description="SH2" evidence="12">
    <location>
        <begin position="1249"/>
        <end position="1339"/>
    </location>
</feature>
<dbReference type="SUPFAM" id="SSF158832">
    <property type="entry name" value="Tex N-terminal region-like"/>
    <property type="match status" value="1"/>
</dbReference>
<dbReference type="Pfam" id="PF14641">
    <property type="entry name" value="HTH_44"/>
    <property type="match status" value="1"/>
</dbReference>
<dbReference type="SUPFAM" id="SSF55550">
    <property type="entry name" value="SH2 domain"/>
    <property type="match status" value="1"/>
</dbReference>
<feature type="compositionally biased region" description="Basic residues" evidence="11">
    <location>
        <begin position="138"/>
        <end position="148"/>
    </location>
</feature>
<dbReference type="FunFam" id="1.10.150.850:FF:000001">
    <property type="entry name" value="Transcription elongation factor spt6"/>
    <property type="match status" value="1"/>
</dbReference>
<comment type="function">
    <text evidence="9">Histone H3-H4 chaperone that plays a role in maintenance of chromatin structure during RNA polymerase II transcription elongation thereby repressing transcription initiation from cryptic promoters. Mediates the reassembly of nucleosomes onto the promoters of at least a selected set of genes during repression; the nucleosome reassembly is essential for transcriptional repression. Essential for viability.</text>
</comment>
<dbReference type="PIRSF" id="PIRSF036947">
    <property type="entry name" value="Spt6"/>
    <property type="match status" value="1"/>
</dbReference>
<dbReference type="Gene3D" id="1.10.10.2740">
    <property type="entry name" value="Spt6, Death-like domain"/>
    <property type="match status" value="1"/>
</dbReference>
<evidence type="ECO:0000259" key="12">
    <source>
        <dbReference type="SMART" id="SM00252"/>
    </source>
</evidence>
<dbReference type="InterPro" id="IPR032706">
    <property type="entry name" value="Spt6_HHH"/>
</dbReference>
<gene>
    <name evidence="13" type="primary">spt6</name>
    <name evidence="13" type="ORF">PEBR_03554</name>
</gene>
<evidence type="ECO:0000256" key="11">
    <source>
        <dbReference type="SAM" id="MobiDB-lite"/>
    </source>
</evidence>
<dbReference type="GO" id="GO:0003746">
    <property type="term" value="F:translation elongation factor activity"/>
    <property type="evidence" value="ECO:0007669"/>
    <property type="project" value="UniProtKB-KW"/>
</dbReference>
<dbReference type="InterPro" id="IPR028088">
    <property type="entry name" value="Spt6_HTH_DNA-bd_dom"/>
</dbReference>
<evidence type="ECO:0000313" key="14">
    <source>
        <dbReference type="Proteomes" id="UP000190744"/>
    </source>
</evidence>
<keyword evidence="13" id="KW-0251">Elongation factor</keyword>
<dbReference type="Pfam" id="PF22706">
    <property type="entry name" value="Tex_central_region"/>
    <property type="match status" value="1"/>
</dbReference>
<dbReference type="InterPro" id="IPR023323">
    <property type="entry name" value="Tex-like_dom_sf"/>
</dbReference>
<evidence type="ECO:0000256" key="7">
    <source>
        <dbReference type="ARBA" id="ARBA00023163"/>
    </source>
</evidence>
<dbReference type="PANTHER" id="PTHR10145:SF6">
    <property type="entry name" value="TRANSCRIPTION ELONGATION FACTOR SPT6"/>
    <property type="match status" value="1"/>
</dbReference>
<accession>A0A1S9S0L2</accession>
<dbReference type="SUPFAM" id="SSF53098">
    <property type="entry name" value="Ribonuclease H-like"/>
    <property type="match status" value="1"/>
</dbReference>
<feature type="region of interest" description="Disordered" evidence="11">
    <location>
        <begin position="1"/>
        <end position="124"/>
    </location>
</feature>
<dbReference type="Gene3D" id="1.10.10.650">
    <property type="entry name" value="RuvA domain 2-like"/>
    <property type="match status" value="1"/>
</dbReference>
<evidence type="ECO:0000313" key="13">
    <source>
        <dbReference type="EMBL" id="OOQ90758.1"/>
    </source>
</evidence>
<dbReference type="InterPro" id="IPR035420">
    <property type="entry name" value="Spt6_SH2"/>
</dbReference>
<feature type="compositionally biased region" description="Acidic residues" evidence="11">
    <location>
        <begin position="11"/>
        <end position="27"/>
    </location>
</feature>
<evidence type="ECO:0000256" key="3">
    <source>
        <dbReference type="ARBA" id="ARBA00009253"/>
    </source>
</evidence>
<dbReference type="InterPro" id="IPR041692">
    <property type="entry name" value="HHH_9"/>
</dbReference>
<dbReference type="InterPro" id="IPR035019">
    <property type="entry name" value="Spt6_SH2_N"/>
</dbReference>
<dbReference type="GO" id="GO:0034728">
    <property type="term" value="P:nucleosome organization"/>
    <property type="evidence" value="ECO:0007669"/>
    <property type="project" value="TreeGrafter"/>
</dbReference>
<dbReference type="GO" id="GO:0008023">
    <property type="term" value="C:transcription elongation factor complex"/>
    <property type="evidence" value="ECO:0007669"/>
    <property type="project" value="TreeGrafter"/>
</dbReference>
<dbReference type="InterPro" id="IPR055179">
    <property type="entry name" value="Tex-like_central_region"/>
</dbReference>
<keyword evidence="6" id="KW-0727">SH2 domain</keyword>
<dbReference type="Gene3D" id="1.10.150.850">
    <property type="entry name" value="Spt6, helix-hairpin-helix domain"/>
    <property type="match status" value="1"/>
</dbReference>
<dbReference type="InterPro" id="IPR035018">
    <property type="entry name" value="Spt6_SH2_C"/>
</dbReference>
<evidence type="ECO:0000256" key="8">
    <source>
        <dbReference type="ARBA" id="ARBA00023242"/>
    </source>
</evidence>
<dbReference type="InterPro" id="IPR023319">
    <property type="entry name" value="Tex-like_HTH_dom_sf"/>
</dbReference>
<dbReference type="InterPro" id="IPR017072">
    <property type="entry name" value="TF_Spt6"/>
</dbReference>
<dbReference type="Gene3D" id="3.30.505.10">
    <property type="entry name" value="SH2 domain"/>
    <property type="match status" value="2"/>
</dbReference>